<feature type="domain" description="Transketolase-like pyrimidine-binding" evidence="7">
    <location>
        <begin position="335"/>
        <end position="438"/>
    </location>
</feature>
<dbReference type="Gene3D" id="3.40.50.970">
    <property type="match status" value="2"/>
</dbReference>
<dbReference type="InterPro" id="IPR033248">
    <property type="entry name" value="Transketolase_C"/>
</dbReference>
<dbReference type="GO" id="GO:0005737">
    <property type="term" value="C:cytoplasm"/>
    <property type="evidence" value="ECO:0007669"/>
    <property type="project" value="UniProtKB-ARBA"/>
</dbReference>
<dbReference type="PANTHER" id="PTHR43825">
    <property type="entry name" value="PYRUVATE DEHYDROGENASE E1 COMPONENT"/>
    <property type="match status" value="1"/>
</dbReference>
<dbReference type="InterPro" id="IPR009014">
    <property type="entry name" value="Transketo_C/PFOR_II"/>
</dbReference>
<sequence length="646" mass="71040">MSVNKVQDWDFEKFPIDLKKYKPFPLDPTKDKKLSQEQKDGLIANISLLRDVIVFFTATGAARGLAGHTGGAFDTIPEVVILLSFLLADKNKSKYVDTLFDEAGHRVATQYLLSVLDGYIPVEHLLHYREANSKLPGHPELGLTPGVKFSSGRLGHMWPLVNGVALAQRDKTVFLLGSDGSQQEGDDAEAARLAVAQNLNVKLFVDDNDVTIAGHPSEYLKGYSVAKTLEGHGLKVVEANGEDLDSLYSAIVEVVNHKGPAAVVTHRLMAPKIKGIEGSPHAHDAIKVEPAIEYLDPRHPKCAAILRAIQPSTYAELLSGSTKERGACRVQFGEAVSAVLDKTSKEQNKAKVLVIDTDLEGSTGLSVIHKKHPEVFLSSGIMERGNFSAAAGWGAFNADRQGVFSTFSAFSEMIISELTMARLNFANVLTHFSHSGVDEMADNTCHFGINQFFLDNGLEDGYETRLYFPADCSQMDAIIDRVFYDKGLRFVFSTRSKVPWILKEDGSRFFDADYKFVPGKDEVIRKGTKGYVVAYGEILYRALDAVDRLRKEGLDVGLINKSTLNVVDEDMIKEIGSTEFVFVAESLNRKTGLGSKFGTWLLERDLKPRYDYIGTSKEGCGGLGEQIGYQNLGSSDIALKVKQLIK</sequence>
<comment type="similarity">
    <text evidence="5">Belongs to the transketolase family.</text>
</comment>
<dbReference type="InterPro" id="IPR051157">
    <property type="entry name" value="PDH/Transketolase"/>
</dbReference>
<comment type="cofactor">
    <cofactor evidence="4">
        <name>thiamine diphosphate</name>
        <dbReference type="ChEBI" id="CHEBI:58937"/>
    </cofactor>
</comment>
<dbReference type="Pfam" id="PF02779">
    <property type="entry name" value="Transket_pyr"/>
    <property type="match status" value="1"/>
</dbReference>
<evidence type="ECO:0000256" key="4">
    <source>
        <dbReference type="ARBA" id="ARBA00001964"/>
    </source>
</evidence>
<dbReference type="InterPro" id="IPR005475">
    <property type="entry name" value="Transketolase-like_Pyr-bd"/>
</dbReference>
<evidence type="ECO:0000259" key="8">
    <source>
        <dbReference type="Pfam" id="PF02780"/>
    </source>
</evidence>
<name>A0A0D0VEJ6_CRYGA</name>
<evidence type="ECO:0000259" key="7">
    <source>
        <dbReference type="Pfam" id="PF02779"/>
    </source>
</evidence>
<gene>
    <name evidence="9" type="ORF">I312_05732</name>
</gene>
<evidence type="ECO:0000256" key="2">
    <source>
        <dbReference type="ARBA" id="ARBA00001941"/>
    </source>
</evidence>
<comment type="cofactor">
    <cofactor evidence="3">
        <name>Mg(2+)</name>
        <dbReference type="ChEBI" id="CHEBI:18420"/>
    </cofactor>
</comment>
<evidence type="ECO:0000256" key="1">
    <source>
        <dbReference type="ARBA" id="ARBA00001936"/>
    </source>
</evidence>
<evidence type="ECO:0000256" key="3">
    <source>
        <dbReference type="ARBA" id="ARBA00001946"/>
    </source>
</evidence>
<dbReference type="PANTHER" id="PTHR43825:SF1">
    <property type="entry name" value="TRANSKETOLASE-LIKE PYRIMIDINE-BINDING DOMAIN-CONTAINING PROTEIN"/>
    <property type="match status" value="1"/>
</dbReference>
<dbReference type="AlphaFoldDB" id="A0A0D0VEJ6"/>
<evidence type="ECO:0000259" key="6">
    <source>
        <dbReference type="Pfam" id="PF00456"/>
    </source>
</evidence>
<dbReference type="SUPFAM" id="SSF52922">
    <property type="entry name" value="TK C-terminal domain-like"/>
    <property type="match status" value="1"/>
</dbReference>
<feature type="domain" description="Transketolase N-terminal" evidence="6">
    <location>
        <begin position="66"/>
        <end position="265"/>
    </location>
</feature>
<dbReference type="Pfam" id="PF00456">
    <property type="entry name" value="Transketolase_N"/>
    <property type="match status" value="1"/>
</dbReference>
<dbReference type="EMBL" id="KN847992">
    <property type="protein sequence ID" value="KIR44959.1"/>
    <property type="molecule type" value="Genomic_DNA"/>
</dbReference>
<dbReference type="InterPro" id="IPR005474">
    <property type="entry name" value="Transketolase_N"/>
</dbReference>
<organism evidence="9">
    <name type="scientific">Cryptococcus bacillisporus CA1280</name>
    <dbReference type="NCBI Taxonomy" id="1296109"/>
    <lineage>
        <taxon>Eukaryota</taxon>
        <taxon>Fungi</taxon>
        <taxon>Dikarya</taxon>
        <taxon>Basidiomycota</taxon>
        <taxon>Agaricomycotina</taxon>
        <taxon>Tremellomycetes</taxon>
        <taxon>Tremellales</taxon>
        <taxon>Cryptococcaceae</taxon>
        <taxon>Cryptococcus</taxon>
        <taxon>Cryptococcus gattii species complex</taxon>
    </lineage>
</organism>
<dbReference type="Gene3D" id="3.40.50.920">
    <property type="match status" value="1"/>
</dbReference>
<evidence type="ECO:0000313" key="9">
    <source>
        <dbReference type="EMBL" id="KIR44959.1"/>
    </source>
</evidence>
<protein>
    <submittedName>
        <fullName evidence="9">Transketolase</fullName>
    </submittedName>
</protein>
<dbReference type="GO" id="GO:0006091">
    <property type="term" value="P:generation of precursor metabolites and energy"/>
    <property type="evidence" value="ECO:0007669"/>
    <property type="project" value="UniProtKB-ARBA"/>
</dbReference>
<dbReference type="InterPro" id="IPR029061">
    <property type="entry name" value="THDP-binding"/>
</dbReference>
<proteinExistence type="inferred from homology"/>
<dbReference type="Pfam" id="PF02780">
    <property type="entry name" value="Transketolase_C"/>
    <property type="match status" value="1"/>
</dbReference>
<evidence type="ECO:0000256" key="5">
    <source>
        <dbReference type="ARBA" id="ARBA00007131"/>
    </source>
</evidence>
<dbReference type="SUPFAM" id="SSF52518">
    <property type="entry name" value="Thiamin diphosphate-binding fold (THDP-binding)"/>
    <property type="match status" value="2"/>
</dbReference>
<feature type="domain" description="Transketolase C-terminal" evidence="8">
    <location>
        <begin position="519"/>
        <end position="603"/>
    </location>
</feature>
<dbReference type="HOGENOM" id="CLU_028734_0_0_1"/>
<dbReference type="OrthoDB" id="10267175at2759"/>
<comment type="cofactor">
    <cofactor evidence="2">
        <name>Co(2+)</name>
        <dbReference type="ChEBI" id="CHEBI:48828"/>
    </cofactor>
</comment>
<reference evidence="9" key="1">
    <citation type="submission" date="2015-01" db="EMBL/GenBank/DDBJ databases">
        <title>The Genome Sequence of Cryptococcus gattii CA1280.</title>
        <authorList>
            <consortium name="The Broad Institute Genomics Platform"/>
            <person name="Cuomo C."/>
            <person name="Litvintseva A."/>
            <person name="Chen Y."/>
            <person name="Heitman J."/>
            <person name="Sun S."/>
            <person name="Springer D."/>
            <person name="Dromer F."/>
            <person name="Young S."/>
            <person name="Zeng Q."/>
            <person name="Gargeya S."/>
            <person name="Abouelleil A."/>
            <person name="Alvarado L."/>
            <person name="Chapman S.B."/>
            <person name="Gainer-Dewar J."/>
            <person name="Goldberg J."/>
            <person name="Griggs A."/>
            <person name="Gujja S."/>
            <person name="Hansen M."/>
            <person name="Howarth C."/>
            <person name="Imamovic A."/>
            <person name="Larimer J."/>
            <person name="Murphy C."/>
            <person name="Naylor J."/>
            <person name="Pearson M."/>
            <person name="Priest M."/>
            <person name="Roberts A."/>
            <person name="Saif S."/>
            <person name="Shea T."/>
            <person name="Sykes S."/>
            <person name="Wortman J."/>
            <person name="Nusbaum C."/>
            <person name="Birren B."/>
        </authorList>
    </citation>
    <scope>NUCLEOTIDE SEQUENCE [LARGE SCALE GENOMIC DNA]</scope>
    <source>
        <strain evidence="9">CA1280</strain>
    </source>
</reference>
<accession>A0A0D0VEJ6</accession>
<comment type="cofactor">
    <cofactor evidence="1">
        <name>Mn(2+)</name>
        <dbReference type="ChEBI" id="CHEBI:29035"/>
    </cofactor>
</comment>